<keyword evidence="3" id="KW-1185">Reference proteome</keyword>
<evidence type="ECO:0000313" key="2">
    <source>
        <dbReference type="EMBL" id="GGF14007.1"/>
    </source>
</evidence>
<protein>
    <recommendedName>
        <fullName evidence="4">Histone H1</fullName>
    </recommendedName>
</protein>
<dbReference type="EMBL" id="BMHT01000004">
    <property type="protein sequence ID" value="GGF14007.1"/>
    <property type="molecule type" value="Genomic_DNA"/>
</dbReference>
<evidence type="ECO:0008006" key="4">
    <source>
        <dbReference type="Google" id="ProtNLM"/>
    </source>
</evidence>
<evidence type="ECO:0000256" key="1">
    <source>
        <dbReference type="SAM" id="MobiDB-lite"/>
    </source>
</evidence>
<comment type="caution">
    <text evidence="2">The sequence shown here is derived from an EMBL/GenBank/DDBJ whole genome shotgun (WGS) entry which is preliminary data.</text>
</comment>
<reference evidence="3" key="1">
    <citation type="journal article" date="2019" name="Int. J. Syst. Evol. Microbiol.">
        <title>The Global Catalogue of Microorganisms (GCM) 10K type strain sequencing project: providing services to taxonomists for standard genome sequencing and annotation.</title>
        <authorList>
            <consortium name="The Broad Institute Genomics Platform"/>
            <consortium name="The Broad Institute Genome Sequencing Center for Infectious Disease"/>
            <person name="Wu L."/>
            <person name="Ma J."/>
        </authorList>
    </citation>
    <scope>NUCLEOTIDE SEQUENCE [LARGE SCALE GENOMIC DNA]</scope>
    <source>
        <strain evidence="3">CGMCC 1.15197</strain>
    </source>
</reference>
<accession>A0ABQ1UBN8</accession>
<evidence type="ECO:0000313" key="3">
    <source>
        <dbReference type="Proteomes" id="UP000632273"/>
    </source>
</evidence>
<gene>
    <name evidence="2" type="ORF">GCM10011383_26560</name>
</gene>
<dbReference type="Proteomes" id="UP000632273">
    <property type="component" value="Unassembled WGS sequence"/>
</dbReference>
<organism evidence="2 3">
    <name type="scientific">Hymenobacter cavernae</name>
    <dbReference type="NCBI Taxonomy" id="2044852"/>
    <lineage>
        <taxon>Bacteria</taxon>
        <taxon>Pseudomonadati</taxon>
        <taxon>Bacteroidota</taxon>
        <taxon>Cytophagia</taxon>
        <taxon>Cytophagales</taxon>
        <taxon>Hymenobacteraceae</taxon>
        <taxon>Hymenobacter</taxon>
    </lineage>
</organism>
<name>A0ABQ1UBN8_9BACT</name>
<feature type="region of interest" description="Disordered" evidence="1">
    <location>
        <begin position="44"/>
        <end position="72"/>
    </location>
</feature>
<feature type="compositionally biased region" description="Basic and acidic residues" evidence="1">
    <location>
        <begin position="54"/>
        <end position="72"/>
    </location>
</feature>
<proteinExistence type="predicted"/>
<sequence>MDLNKLQDMIQNATTNEQVIGDMRKAFNKLQTAFDELSAVFQEGYQPAKKERKPRAEGAKRPGRPKKVENQG</sequence>